<evidence type="ECO:0000313" key="8">
    <source>
        <dbReference type="EMBL" id="MFC0223380.1"/>
    </source>
</evidence>
<keyword evidence="9" id="KW-1185">Reference proteome</keyword>
<dbReference type="Proteomes" id="UP001589698">
    <property type="component" value="Unassembled WGS sequence"/>
</dbReference>
<evidence type="ECO:0000256" key="5">
    <source>
        <dbReference type="ARBA" id="ARBA00023163"/>
    </source>
</evidence>
<accession>A0ABV6E311</accession>
<comment type="similarity">
    <text evidence="1">Belongs to the sigma-70 factor family. ECF subfamily.</text>
</comment>
<keyword evidence="2" id="KW-0805">Transcription regulation</keyword>
<gene>
    <name evidence="8" type="ORF">ACFFJG_12885</name>
</gene>
<dbReference type="NCBIfam" id="TIGR02983">
    <property type="entry name" value="SigE-fam_strep"/>
    <property type="match status" value="1"/>
</dbReference>
<dbReference type="Pfam" id="PF08281">
    <property type="entry name" value="Sigma70_r4_2"/>
    <property type="match status" value="1"/>
</dbReference>
<proteinExistence type="inferred from homology"/>
<keyword evidence="5" id="KW-0804">Transcription</keyword>
<feature type="domain" description="RNA polymerase sigma-70 region 2" evidence="6">
    <location>
        <begin position="14"/>
        <end position="79"/>
    </location>
</feature>
<evidence type="ECO:0000256" key="3">
    <source>
        <dbReference type="ARBA" id="ARBA00023082"/>
    </source>
</evidence>
<dbReference type="PANTHER" id="PTHR43133:SF50">
    <property type="entry name" value="ECF RNA POLYMERASE SIGMA FACTOR SIGM"/>
    <property type="match status" value="1"/>
</dbReference>
<dbReference type="InterPro" id="IPR036388">
    <property type="entry name" value="WH-like_DNA-bd_sf"/>
</dbReference>
<comment type="caution">
    <text evidence="8">The sequence shown here is derived from an EMBL/GenBank/DDBJ whole genome shotgun (WGS) entry which is preliminary data.</text>
</comment>
<dbReference type="InterPro" id="IPR039425">
    <property type="entry name" value="RNA_pol_sigma-70-like"/>
</dbReference>
<sequence>MISRGDQPAFDAFVRRSSDRLLRTAYLLCGDRGHAEDLVQTALLRTARRWPSARTAPEAYARRVVVNLAKDRWRSQGRRPGEAPLEADVAVPVRDGVADRDELLRAARQLPPGQRAVLVLRYFDDLSVADTAAALGCSTGTVKSQTARALERLRAALTTEQELSDADRR</sequence>
<dbReference type="SUPFAM" id="SSF88659">
    <property type="entry name" value="Sigma3 and sigma4 domains of RNA polymerase sigma factors"/>
    <property type="match status" value="1"/>
</dbReference>
<keyword evidence="4" id="KW-0238">DNA-binding</keyword>
<dbReference type="InterPro" id="IPR007627">
    <property type="entry name" value="RNA_pol_sigma70_r2"/>
</dbReference>
<dbReference type="InterPro" id="IPR014325">
    <property type="entry name" value="RNA_pol_sigma-E_actinobac"/>
</dbReference>
<dbReference type="InterPro" id="IPR013325">
    <property type="entry name" value="RNA_pol_sigma_r2"/>
</dbReference>
<feature type="domain" description="RNA polymerase sigma factor 70 region 4 type 2" evidence="7">
    <location>
        <begin position="101"/>
        <end position="153"/>
    </location>
</feature>
<dbReference type="NCBIfam" id="TIGR02937">
    <property type="entry name" value="sigma70-ECF"/>
    <property type="match status" value="1"/>
</dbReference>
<reference evidence="8 9" key="1">
    <citation type="submission" date="2024-09" db="EMBL/GenBank/DDBJ databases">
        <authorList>
            <person name="Sun Q."/>
            <person name="Mori K."/>
        </authorList>
    </citation>
    <scope>NUCLEOTIDE SEQUENCE [LARGE SCALE GENOMIC DNA]</scope>
    <source>
        <strain evidence="8 9">CCM 8654</strain>
    </source>
</reference>
<evidence type="ECO:0000259" key="6">
    <source>
        <dbReference type="Pfam" id="PF04542"/>
    </source>
</evidence>
<dbReference type="Gene3D" id="1.10.10.10">
    <property type="entry name" value="Winged helix-like DNA-binding domain superfamily/Winged helix DNA-binding domain"/>
    <property type="match status" value="1"/>
</dbReference>
<dbReference type="EMBL" id="JBHLXH010000001">
    <property type="protein sequence ID" value="MFC0223380.1"/>
    <property type="molecule type" value="Genomic_DNA"/>
</dbReference>
<dbReference type="Pfam" id="PF04542">
    <property type="entry name" value="Sigma70_r2"/>
    <property type="match status" value="1"/>
</dbReference>
<name>A0ABV6E311_9ACTN</name>
<evidence type="ECO:0000313" key="9">
    <source>
        <dbReference type="Proteomes" id="UP001589698"/>
    </source>
</evidence>
<dbReference type="InterPro" id="IPR013249">
    <property type="entry name" value="RNA_pol_sigma70_r4_t2"/>
</dbReference>
<protein>
    <submittedName>
        <fullName evidence="8">SigE family RNA polymerase sigma factor</fullName>
    </submittedName>
</protein>
<evidence type="ECO:0000256" key="1">
    <source>
        <dbReference type="ARBA" id="ARBA00010641"/>
    </source>
</evidence>
<dbReference type="PANTHER" id="PTHR43133">
    <property type="entry name" value="RNA POLYMERASE ECF-TYPE SIGMA FACTO"/>
    <property type="match status" value="1"/>
</dbReference>
<dbReference type="Gene3D" id="1.10.1740.10">
    <property type="match status" value="1"/>
</dbReference>
<keyword evidence="3" id="KW-0731">Sigma factor</keyword>
<dbReference type="InterPro" id="IPR014284">
    <property type="entry name" value="RNA_pol_sigma-70_dom"/>
</dbReference>
<organism evidence="8 9">
    <name type="scientific">Nocardioides zeicaulis</name>
    <dbReference type="NCBI Taxonomy" id="1776857"/>
    <lineage>
        <taxon>Bacteria</taxon>
        <taxon>Bacillati</taxon>
        <taxon>Actinomycetota</taxon>
        <taxon>Actinomycetes</taxon>
        <taxon>Propionibacteriales</taxon>
        <taxon>Nocardioidaceae</taxon>
        <taxon>Nocardioides</taxon>
    </lineage>
</organism>
<evidence type="ECO:0000256" key="2">
    <source>
        <dbReference type="ARBA" id="ARBA00023015"/>
    </source>
</evidence>
<dbReference type="SUPFAM" id="SSF88946">
    <property type="entry name" value="Sigma2 domain of RNA polymerase sigma factors"/>
    <property type="match status" value="1"/>
</dbReference>
<dbReference type="RefSeq" id="WP_378519133.1">
    <property type="nucleotide sequence ID" value="NZ_CBCSDI010000017.1"/>
</dbReference>
<evidence type="ECO:0000256" key="4">
    <source>
        <dbReference type="ARBA" id="ARBA00023125"/>
    </source>
</evidence>
<dbReference type="InterPro" id="IPR013324">
    <property type="entry name" value="RNA_pol_sigma_r3/r4-like"/>
</dbReference>
<dbReference type="CDD" id="cd06171">
    <property type="entry name" value="Sigma70_r4"/>
    <property type="match status" value="1"/>
</dbReference>
<evidence type="ECO:0000259" key="7">
    <source>
        <dbReference type="Pfam" id="PF08281"/>
    </source>
</evidence>